<protein>
    <submittedName>
        <fullName evidence="2">Uncharacterized protein</fullName>
    </submittedName>
</protein>
<keyword evidence="1" id="KW-1133">Transmembrane helix</keyword>
<feature type="transmembrane region" description="Helical" evidence="1">
    <location>
        <begin position="86"/>
        <end position="104"/>
    </location>
</feature>
<dbReference type="RefSeq" id="WP_188625579.1">
    <property type="nucleotide sequence ID" value="NZ_BMIL01000002.1"/>
</dbReference>
<organism evidence="2 3">
    <name type="scientific">Pedobacter quisquiliarum</name>
    <dbReference type="NCBI Taxonomy" id="1834438"/>
    <lineage>
        <taxon>Bacteria</taxon>
        <taxon>Pseudomonadati</taxon>
        <taxon>Bacteroidota</taxon>
        <taxon>Sphingobacteriia</taxon>
        <taxon>Sphingobacteriales</taxon>
        <taxon>Sphingobacteriaceae</taxon>
        <taxon>Pedobacter</taxon>
    </lineage>
</organism>
<name>A0A916U1Q2_9SPHI</name>
<keyword evidence="1" id="KW-0472">Membrane</keyword>
<accession>A0A916U1Q2</accession>
<gene>
    <name evidence="2" type="ORF">GCM10011387_08340</name>
</gene>
<dbReference type="AlphaFoldDB" id="A0A916U1Q2"/>
<keyword evidence="1" id="KW-0812">Transmembrane</keyword>
<comment type="caution">
    <text evidence="2">The sequence shown here is derived from an EMBL/GenBank/DDBJ whole genome shotgun (WGS) entry which is preliminary data.</text>
</comment>
<evidence type="ECO:0000256" key="1">
    <source>
        <dbReference type="SAM" id="Phobius"/>
    </source>
</evidence>
<keyword evidence="3" id="KW-1185">Reference proteome</keyword>
<reference evidence="2" key="2">
    <citation type="submission" date="2020-09" db="EMBL/GenBank/DDBJ databases">
        <authorList>
            <person name="Sun Q."/>
            <person name="Zhou Y."/>
        </authorList>
    </citation>
    <scope>NUCLEOTIDE SEQUENCE</scope>
    <source>
        <strain evidence="2">CGMCC 1.15343</strain>
    </source>
</reference>
<evidence type="ECO:0000313" key="2">
    <source>
        <dbReference type="EMBL" id="GGC57099.1"/>
    </source>
</evidence>
<proteinExistence type="predicted"/>
<sequence length="149" mass="15729">MKLINSLIGGFVGAIALNILHETVKQYYEKAPRIDLLGEEALEKSLDAVGIDPPEGKNLYLATLAGDVISNGLYYSAIGFGSTKNIYIKGAVAGLAAGVGALQLPEPMGLDDLPVTYSKPTKALTVSWYLFGGLVAAAVIKGLESKRKF</sequence>
<dbReference type="EMBL" id="BMIL01000002">
    <property type="protein sequence ID" value="GGC57099.1"/>
    <property type="molecule type" value="Genomic_DNA"/>
</dbReference>
<evidence type="ECO:0000313" key="3">
    <source>
        <dbReference type="Proteomes" id="UP000651668"/>
    </source>
</evidence>
<dbReference type="Proteomes" id="UP000651668">
    <property type="component" value="Unassembled WGS sequence"/>
</dbReference>
<reference evidence="2" key="1">
    <citation type="journal article" date="2014" name="Int. J. Syst. Evol. Microbiol.">
        <title>Complete genome sequence of Corynebacterium casei LMG S-19264T (=DSM 44701T), isolated from a smear-ripened cheese.</title>
        <authorList>
            <consortium name="US DOE Joint Genome Institute (JGI-PGF)"/>
            <person name="Walter F."/>
            <person name="Albersmeier A."/>
            <person name="Kalinowski J."/>
            <person name="Ruckert C."/>
        </authorList>
    </citation>
    <scope>NUCLEOTIDE SEQUENCE</scope>
    <source>
        <strain evidence="2">CGMCC 1.15343</strain>
    </source>
</reference>
<feature type="transmembrane region" description="Helical" evidence="1">
    <location>
        <begin position="124"/>
        <end position="143"/>
    </location>
</feature>